<evidence type="ECO:0000313" key="2">
    <source>
        <dbReference type="EMBL" id="GGD20230.1"/>
    </source>
</evidence>
<comment type="caution">
    <text evidence="2">The sequence shown here is derived from an EMBL/GenBank/DDBJ whole genome shotgun (WGS) entry which is preliminary data.</text>
</comment>
<dbReference type="SUPFAM" id="SSF74653">
    <property type="entry name" value="TolA/TonB C-terminal domain"/>
    <property type="match status" value="1"/>
</dbReference>
<dbReference type="Proteomes" id="UP000625735">
    <property type="component" value="Unassembled WGS sequence"/>
</dbReference>
<gene>
    <name evidence="2" type="ORF">GCM10011343_08430</name>
</gene>
<accession>A0A916XY38</accession>
<dbReference type="EMBL" id="BMFG01000002">
    <property type="protein sequence ID" value="GGD20230.1"/>
    <property type="molecule type" value="Genomic_DNA"/>
</dbReference>
<name>A0A916XY38_9FLAO</name>
<organism evidence="2 3">
    <name type="scientific">Flavobacterium orientale</name>
    <dbReference type="NCBI Taxonomy" id="1756020"/>
    <lineage>
        <taxon>Bacteria</taxon>
        <taxon>Pseudomonadati</taxon>
        <taxon>Bacteroidota</taxon>
        <taxon>Flavobacteriia</taxon>
        <taxon>Flavobacteriales</taxon>
        <taxon>Flavobacteriaceae</taxon>
        <taxon>Flavobacterium</taxon>
    </lineage>
</organism>
<dbReference type="PROSITE" id="PS52015">
    <property type="entry name" value="TONB_CTD"/>
    <property type="match status" value="1"/>
</dbReference>
<dbReference type="Gene3D" id="3.30.1150.10">
    <property type="match status" value="1"/>
</dbReference>
<dbReference type="GO" id="GO:0055085">
    <property type="term" value="P:transmembrane transport"/>
    <property type="evidence" value="ECO:0007669"/>
    <property type="project" value="InterPro"/>
</dbReference>
<protein>
    <recommendedName>
        <fullName evidence="1">TonB C-terminal domain-containing protein</fullName>
    </recommendedName>
</protein>
<sequence length="265" mass="31413">MKILIYFLLFSISLTGQEKKTQKYFPFHDNCTNKSKYRECEREIFEREILNLITPEILKEILINLKNNKAVLTLAFVYQNNKPIREDIDIDFSNNDLKEKLKNFLLQLEPLPKNDSIDDTLKVRHYEFVFITNKSKKNLSIATERQLKEMNHKSELKFGTSPYPFECQNSNDLDNCVNQFMNNHIIKNFRYPEEAIDRGIRGKVTCRFIIDRNGYLQIEKLDGPHFLLEKEAERILRRLPKFQHGTIKGIPAKFSYNIPITFKLD</sequence>
<reference evidence="2" key="1">
    <citation type="journal article" date="2014" name="Int. J. Syst. Evol. Microbiol.">
        <title>Complete genome sequence of Corynebacterium casei LMG S-19264T (=DSM 44701T), isolated from a smear-ripened cheese.</title>
        <authorList>
            <consortium name="US DOE Joint Genome Institute (JGI-PGF)"/>
            <person name="Walter F."/>
            <person name="Albersmeier A."/>
            <person name="Kalinowski J."/>
            <person name="Ruckert C."/>
        </authorList>
    </citation>
    <scope>NUCLEOTIDE SEQUENCE</scope>
    <source>
        <strain evidence="2">CGMCC 1.12506</strain>
    </source>
</reference>
<evidence type="ECO:0000313" key="3">
    <source>
        <dbReference type="Proteomes" id="UP000625735"/>
    </source>
</evidence>
<dbReference type="RefSeq" id="WP_188361277.1">
    <property type="nucleotide sequence ID" value="NZ_BMFG01000002.1"/>
</dbReference>
<feature type="domain" description="TonB C-terminal" evidence="1">
    <location>
        <begin position="176"/>
        <end position="265"/>
    </location>
</feature>
<proteinExistence type="predicted"/>
<keyword evidence="3" id="KW-1185">Reference proteome</keyword>
<reference evidence="2" key="2">
    <citation type="submission" date="2020-09" db="EMBL/GenBank/DDBJ databases">
        <authorList>
            <person name="Sun Q."/>
            <person name="Zhou Y."/>
        </authorList>
    </citation>
    <scope>NUCLEOTIDE SEQUENCE</scope>
    <source>
        <strain evidence="2">CGMCC 1.12506</strain>
    </source>
</reference>
<dbReference type="InterPro" id="IPR037682">
    <property type="entry name" value="TonB_C"/>
</dbReference>
<evidence type="ECO:0000259" key="1">
    <source>
        <dbReference type="PROSITE" id="PS52015"/>
    </source>
</evidence>
<dbReference type="AlphaFoldDB" id="A0A916XY38"/>
<dbReference type="Pfam" id="PF03544">
    <property type="entry name" value="TonB_C"/>
    <property type="match status" value="1"/>
</dbReference>